<dbReference type="GO" id="GO:0015627">
    <property type="term" value="C:type II protein secretion system complex"/>
    <property type="evidence" value="ECO:0007669"/>
    <property type="project" value="TreeGrafter"/>
</dbReference>
<evidence type="ECO:0000256" key="2">
    <source>
        <dbReference type="SAM" id="Phobius"/>
    </source>
</evidence>
<feature type="transmembrane region" description="Helical" evidence="2">
    <location>
        <begin position="158"/>
        <end position="178"/>
    </location>
</feature>
<dbReference type="SUPFAM" id="SSF47781">
    <property type="entry name" value="RuvA domain 2-like"/>
    <property type="match status" value="1"/>
</dbReference>
<dbReference type="PANTHER" id="PTHR21180:SF32">
    <property type="entry name" value="ENDONUCLEASE_EXONUCLEASE_PHOSPHATASE FAMILY DOMAIN-CONTAINING PROTEIN 1"/>
    <property type="match status" value="1"/>
</dbReference>
<evidence type="ECO:0000313" key="5">
    <source>
        <dbReference type="Proteomes" id="UP000245639"/>
    </source>
</evidence>
<dbReference type="GO" id="GO:0006281">
    <property type="term" value="P:DNA repair"/>
    <property type="evidence" value="ECO:0007669"/>
    <property type="project" value="InterPro"/>
</dbReference>
<keyword evidence="2" id="KW-1133">Transmembrane helix</keyword>
<evidence type="ECO:0000313" key="4">
    <source>
        <dbReference type="EMBL" id="PVZ04995.1"/>
    </source>
</evidence>
<name>A0A2U1EYI2_9PSEU</name>
<dbReference type="Proteomes" id="UP000245639">
    <property type="component" value="Unassembled WGS sequence"/>
</dbReference>
<feature type="region of interest" description="Disordered" evidence="1">
    <location>
        <begin position="1"/>
        <end position="133"/>
    </location>
</feature>
<keyword evidence="5" id="KW-1185">Reference proteome</keyword>
<dbReference type="InterPro" id="IPR051675">
    <property type="entry name" value="Endo/Exo/Phosphatase_dom_1"/>
</dbReference>
<dbReference type="InterPro" id="IPR019554">
    <property type="entry name" value="Soluble_ligand-bd"/>
</dbReference>
<reference evidence="4 5" key="1">
    <citation type="submission" date="2018-04" db="EMBL/GenBank/DDBJ databases">
        <title>Genomic Encyclopedia of Type Strains, Phase IV (KMG-IV): sequencing the most valuable type-strain genomes for metagenomic binning, comparative biology and taxonomic classification.</title>
        <authorList>
            <person name="Goeker M."/>
        </authorList>
    </citation>
    <scope>NUCLEOTIDE SEQUENCE [LARGE SCALE GENOMIC DNA]</scope>
    <source>
        <strain evidence="4 5">DSM 45771</strain>
    </source>
</reference>
<feature type="domain" description="Helix-hairpin-helix DNA-binding motif class 1" evidence="3">
    <location>
        <begin position="312"/>
        <end position="331"/>
    </location>
</feature>
<organism evidence="4 5">
    <name type="scientific">Actinomycetospora cinnamomea</name>
    <dbReference type="NCBI Taxonomy" id="663609"/>
    <lineage>
        <taxon>Bacteria</taxon>
        <taxon>Bacillati</taxon>
        <taxon>Actinomycetota</taxon>
        <taxon>Actinomycetes</taxon>
        <taxon>Pseudonocardiales</taxon>
        <taxon>Pseudonocardiaceae</taxon>
        <taxon>Actinomycetospora</taxon>
    </lineage>
</organism>
<dbReference type="InterPro" id="IPR003583">
    <property type="entry name" value="Hlx-hairpin-Hlx_DNA-bd_motif"/>
</dbReference>
<proteinExistence type="predicted"/>
<dbReference type="SMART" id="SM00278">
    <property type="entry name" value="HhH1"/>
    <property type="match status" value="2"/>
</dbReference>
<feature type="compositionally biased region" description="Acidic residues" evidence="1">
    <location>
        <begin position="99"/>
        <end position="115"/>
    </location>
</feature>
<keyword evidence="2" id="KW-0812">Transmembrane</keyword>
<feature type="compositionally biased region" description="Gly residues" evidence="1">
    <location>
        <begin position="281"/>
        <end position="299"/>
    </location>
</feature>
<dbReference type="InterPro" id="IPR004509">
    <property type="entry name" value="Competence_ComEA_HhH"/>
</dbReference>
<dbReference type="PANTHER" id="PTHR21180">
    <property type="entry name" value="ENDONUCLEASE/EXONUCLEASE/PHOSPHATASE FAMILY DOMAIN-CONTAINING PROTEIN 1"/>
    <property type="match status" value="1"/>
</dbReference>
<keyword evidence="2" id="KW-0472">Membrane</keyword>
<gene>
    <name evidence="4" type="ORF">C8D89_116101</name>
</gene>
<dbReference type="GO" id="GO:0003677">
    <property type="term" value="F:DNA binding"/>
    <property type="evidence" value="ECO:0007669"/>
    <property type="project" value="InterPro"/>
</dbReference>
<dbReference type="AlphaFoldDB" id="A0A2U1EYI2"/>
<dbReference type="GO" id="GO:0015628">
    <property type="term" value="P:protein secretion by the type II secretion system"/>
    <property type="evidence" value="ECO:0007669"/>
    <property type="project" value="TreeGrafter"/>
</dbReference>
<dbReference type="EMBL" id="QEKW01000016">
    <property type="protein sequence ID" value="PVZ04995.1"/>
    <property type="molecule type" value="Genomic_DNA"/>
</dbReference>
<accession>A0A2U1EYI2</accession>
<dbReference type="RefSeq" id="WP_243418324.1">
    <property type="nucleotide sequence ID" value="NZ_QEKW01000016.1"/>
</dbReference>
<protein>
    <submittedName>
        <fullName evidence="4">Competence protein ComEA</fullName>
    </submittedName>
</protein>
<dbReference type="InterPro" id="IPR010994">
    <property type="entry name" value="RuvA_2-like"/>
</dbReference>
<dbReference type="Pfam" id="PF10531">
    <property type="entry name" value="SLBB"/>
    <property type="match status" value="1"/>
</dbReference>
<feature type="domain" description="Helix-hairpin-helix DNA-binding motif class 1" evidence="3">
    <location>
        <begin position="342"/>
        <end position="361"/>
    </location>
</feature>
<evidence type="ECO:0000259" key="3">
    <source>
        <dbReference type="SMART" id="SM00278"/>
    </source>
</evidence>
<evidence type="ECO:0000256" key="1">
    <source>
        <dbReference type="SAM" id="MobiDB-lite"/>
    </source>
</evidence>
<sequence>MFRSTASTAPDVPADRSRHRLRSLGATSAGAPRSDRAPARSVGGTPWGGPGEVDLSPSGADGSTRVGWPGAPSGTPAARLRLPGTAGARSPAGAREAPPESDDPWWDDGDDDPDDVAAPRRGSAWDPSPRGDRARRWAERWLPASWAGARWNPGRTGALALAAVAAVAAVVAAVGVWADRPVPEPVPSLPLVAGAPAPPATAGPPSAAPVDAGPIVVSVSGKVHRPGLVRLAPGSRVGDAVDAAGGATPDADLTGLNLAARIADGEQVVVGVPTPAAAGAGAAGSGAAPTGGGAGGAPAPGGRVDLNTATLEQLDQLPGVGPVTAQRILEWRAQNGRFTAVEQLQEVSGIGEARLANLRDLVTV</sequence>
<dbReference type="Gene3D" id="1.10.150.320">
    <property type="entry name" value="Photosystem II 12 kDa extrinsic protein"/>
    <property type="match status" value="1"/>
</dbReference>
<dbReference type="NCBIfam" id="TIGR00426">
    <property type="entry name" value="competence protein ComEA helix-hairpin-helix repeat region"/>
    <property type="match status" value="1"/>
</dbReference>
<comment type="caution">
    <text evidence="4">The sequence shown here is derived from an EMBL/GenBank/DDBJ whole genome shotgun (WGS) entry which is preliminary data.</text>
</comment>
<dbReference type="Gene3D" id="3.10.560.10">
    <property type="entry name" value="Outer membrane lipoprotein wza domain like"/>
    <property type="match status" value="1"/>
</dbReference>
<feature type="region of interest" description="Disordered" evidence="1">
    <location>
        <begin position="278"/>
        <end position="304"/>
    </location>
</feature>
<dbReference type="Pfam" id="PF12836">
    <property type="entry name" value="HHH_3"/>
    <property type="match status" value="1"/>
</dbReference>